<proteinExistence type="predicted"/>
<name>A0A915CPF9_9BILA</name>
<evidence type="ECO:0000256" key="1">
    <source>
        <dbReference type="ARBA" id="ARBA00022679"/>
    </source>
</evidence>
<dbReference type="Proteomes" id="UP000887574">
    <property type="component" value="Unplaced"/>
</dbReference>
<dbReference type="WBParaSite" id="jg11246">
    <property type="protein sequence ID" value="jg11246"/>
    <property type="gene ID" value="jg11246"/>
</dbReference>
<dbReference type="PANTHER" id="PTHR45910">
    <property type="entry name" value="N-ALPHA-ACETYLTRANSFERASE 20"/>
    <property type="match status" value="1"/>
</dbReference>
<evidence type="ECO:0000313" key="3">
    <source>
        <dbReference type="Proteomes" id="UP000887574"/>
    </source>
</evidence>
<dbReference type="Gene3D" id="3.40.630.30">
    <property type="match status" value="1"/>
</dbReference>
<keyword evidence="1" id="KW-0808">Transferase</keyword>
<dbReference type="PANTHER" id="PTHR45910:SF1">
    <property type="entry name" value="N-ALPHA-ACETYLTRANSFERASE 20"/>
    <property type="match status" value="1"/>
</dbReference>
<keyword evidence="2" id="KW-0012">Acyltransferase</keyword>
<dbReference type="GO" id="GO:0031416">
    <property type="term" value="C:NatB complex"/>
    <property type="evidence" value="ECO:0007669"/>
    <property type="project" value="TreeGrafter"/>
</dbReference>
<organism evidence="3 4">
    <name type="scientific">Ditylenchus dipsaci</name>
    <dbReference type="NCBI Taxonomy" id="166011"/>
    <lineage>
        <taxon>Eukaryota</taxon>
        <taxon>Metazoa</taxon>
        <taxon>Ecdysozoa</taxon>
        <taxon>Nematoda</taxon>
        <taxon>Chromadorea</taxon>
        <taxon>Rhabditida</taxon>
        <taxon>Tylenchina</taxon>
        <taxon>Tylenchomorpha</taxon>
        <taxon>Sphaerularioidea</taxon>
        <taxon>Anguinidae</taxon>
        <taxon>Anguininae</taxon>
        <taxon>Ditylenchus</taxon>
    </lineage>
</organism>
<keyword evidence="3" id="KW-1185">Reference proteome</keyword>
<reference evidence="4" key="1">
    <citation type="submission" date="2022-11" db="UniProtKB">
        <authorList>
            <consortium name="WormBaseParasite"/>
        </authorList>
    </citation>
    <scope>IDENTIFICATION</scope>
</reference>
<protein>
    <submittedName>
        <fullName evidence="4">Uncharacterized protein</fullName>
    </submittedName>
</protein>
<accession>A0A915CPF9</accession>
<dbReference type="GO" id="GO:0004596">
    <property type="term" value="F:protein-N-terminal amino-acid acetyltransferase activity"/>
    <property type="evidence" value="ECO:0007669"/>
    <property type="project" value="TreeGrafter"/>
</dbReference>
<sequence length="156" mass="18345">MTTIRPFEAEDLFRFNNVNLDPLTETYGLPFYLQYLINCRSISKLPNIPMVRSWVILWVKQKEEVRIGTAMSPPYRSPRSFAAKVWPQPLWTIWKESLKTKTAILLIFLCERIIDYYSGEKDEDAFDMRKALSKDVHKISMIPLKNPVDCNELELD</sequence>
<dbReference type="InterPro" id="IPR051646">
    <property type="entry name" value="NatB_acetyltransferase_subunit"/>
</dbReference>
<evidence type="ECO:0000256" key="2">
    <source>
        <dbReference type="ARBA" id="ARBA00023315"/>
    </source>
</evidence>
<evidence type="ECO:0000313" key="4">
    <source>
        <dbReference type="WBParaSite" id="jg11246"/>
    </source>
</evidence>
<dbReference type="AlphaFoldDB" id="A0A915CPF9"/>